<keyword evidence="4" id="KW-1185">Reference proteome</keyword>
<evidence type="ECO:0008006" key="5">
    <source>
        <dbReference type="Google" id="ProtNLM"/>
    </source>
</evidence>
<protein>
    <recommendedName>
        <fullName evidence="5">Lipoprotein</fullName>
    </recommendedName>
</protein>
<dbReference type="PROSITE" id="PS51257">
    <property type="entry name" value="PROKAR_LIPOPROTEIN"/>
    <property type="match status" value="1"/>
</dbReference>
<proteinExistence type="predicted"/>
<dbReference type="STRING" id="1527.SAMN04489757_101221"/>
<name>A0A1I5BUC2_9FIRM</name>
<organism evidence="3 4">
    <name type="scientific">Anaerocolumna aminovalerica</name>
    <dbReference type="NCBI Taxonomy" id="1527"/>
    <lineage>
        <taxon>Bacteria</taxon>
        <taxon>Bacillati</taxon>
        <taxon>Bacillota</taxon>
        <taxon>Clostridia</taxon>
        <taxon>Lachnospirales</taxon>
        <taxon>Lachnospiraceae</taxon>
        <taxon>Anaerocolumna</taxon>
    </lineage>
</organism>
<dbReference type="OrthoDB" id="2046805at2"/>
<sequence>MFINCKSRKKPKSFSLILCLFLLCLLSGCGLRKAANQADGNQITLSPEPTNTMGVSDRTEEADTNNKVVTIEPSDTSNATEDPKIEDFSEMDKYFKDYTFDVSYDEKLAFYQRTFSIQGAFDLNRDGEADRINAVLKANYEEGSYIEVNGIKVTLDPFNPSGEIQIIDLDSKDSYVEVAIFDEGPSGDPNFKFFQYDGKELYSLGSIDRYALMDGQGKFISWFHLTNYFKPQFFSAWGEFKNKEYVITNHDVEQYIGKTYEVDGSGYFVPLDKNPENFFDHTVWDLETLREFKETKIKLLDIHIEPEDRTLNWFYVELPDGERGLLYFWIGD</sequence>
<dbReference type="Proteomes" id="UP000198806">
    <property type="component" value="Unassembled WGS sequence"/>
</dbReference>
<feature type="signal peptide" evidence="2">
    <location>
        <begin position="1"/>
        <end position="34"/>
    </location>
</feature>
<dbReference type="EMBL" id="FOWD01000001">
    <property type="protein sequence ID" value="SFN78212.1"/>
    <property type="molecule type" value="Genomic_DNA"/>
</dbReference>
<dbReference type="RefSeq" id="WP_091683735.1">
    <property type="nucleotide sequence ID" value="NZ_BAABFM010000003.1"/>
</dbReference>
<dbReference type="AlphaFoldDB" id="A0A1I5BUC2"/>
<feature type="region of interest" description="Disordered" evidence="1">
    <location>
        <begin position="41"/>
        <end position="63"/>
    </location>
</feature>
<feature type="compositionally biased region" description="Polar residues" evidence="1">
    <location>
        <begin position="41"/>
        <end position="54"/>
    </location>
</feature>
<accession>A0A1I5BUC2</accession>
<evidence type="ECO:0000256" key="1">
    <source>
        <dbReference type="SAM" id="MobiDB-lite"/>
    </source>
</evidence>
<reference evidence="3 4" key="1">
    <citation type="submission" date="2016-10" db="EMBL/GenBank/DDBJ databases">
        <authorList>
            <person name="de Groot N.N."/>
        </authorList>
    </citation>
    <scope>NUCLEOTIDE SEQUENCE [LARGE SCALE GENOMIC DNA]</scope>
    <source>
        <strain evidence="3 4">DSM 1283</strain>
    </source>
</reference>
<evidence type="ECO:0000256" key="2">
    <source>
        <dbReference type="SAM" id="SignalP"/>
    </source>
</evidence>
<evidence type="ECO:0000313" key="4">
    <source>
        <dbReference type="Proteomes" id="UP000198806"/>
    </source>
</evidence>
<evidence type="ECO:0000313" key="3">
    <source>
        <dbReference type="EMBL" id="SFN78212.1"/>
    </source>
</evidence>
<gene>
    <name evidence="3" type="ORF">SAMN04489757_101221</name>
</gene>
<feature type="chain" id="PRO_5011756736" description="Lipoprotein" evidence="2">
    <location>
        <begin position="35"/>
        <end position="332"/>
    </location>
</feature>
<keyword evidence="2" id="KW-0732">Signal</keyword>